<dbReference type="Pfam" id="PF00185">
    <property type="entry name" value="OTCace"/>
    <property type="match status" value="1"/>
</dbReference>
<dbReference type="AlphaFoldDB" id="A0A381TL43"/>
<dbReference type="InterPro" id="IPR006130">
    <property type="entry name" value="Asp/Orn_carbamoylTrfase"/>
</dbReference>
<dbReference type="InterPro" id="IPR006132">
    <property type="entry name" value="Asp/Orn_carbamoyltranf_P-bd"/>
</dbReference>
<dbReference type="PROSITE" id="PS00097">
    <property type="entry name" value="CARBAMOYLTRANSFERASE"/>
    <property type="match status" value="1"/>
</dbReference>
<evidence type="ECO:0000313" key="4">
    <source>
        <dbReference type="EMBL" id="SVA15487.1"/>
    </source>
</evidence>
<dbReference type="InterPro" id="IPR036901">
    <property type="entry name" value="Asp/Orn_carbamoylTrfase_sf"/>
</dbReference>
<dbReference type="PANTHER" id="PTHR45753">
    <property type="entry name" value="ORNITHINE CARBAMOYLTRANSFERASE, MITOCHONDRIAL"/>
    <property type="match status" value="1"/>
</dbReference>
<dbReference type="SUPFAM" id="SSF53671">
    <property type="entry name" value="Aspartate/ornithine carbamoyltransferase"/>
    <property type="match status" value="1"/>
</dbReference>
<evidence type="ECO:0000259" key="3">
    <source>
        <dbReference type="Pfam" id="PF02729"/>
    </source>
</evidence>
<dbReference type="PANTHER" id="PTHR45753:SF3">
    <property type="entry name" value="ORNITHINE TRANSCARBAMYLASE, MITOCHONDRIAL"/>
    <property type="match status" value="1"/>
</dbReference>
<feature type="domain" description="Aspartate/ornithine carbamoyltransferase carbamoyl-P binding" evidence="3">
    <location>
        <begin position="1"/>
        <end position="100"/>
    </location>
</feature>
<dbReference type="GO" id="GO:0004585">
    <property type="term" value="F:ornithine carbamoyltransferase activity"/>
    <property type="evidence" value="ECO:0007669"/>
    <property type="project" value="TreeGrafter"/>
</dbReference>
<dbReference type="EMBL" id="UINC01004593">
    <property type="protein sequence ID" value="SVA15487.1"/>
    <property type="molecule type" value="Genomic_DNA"/>
</dbReference>
<dbReference type="Gene3D" id="3.40.50.1370">
    <property type="entry name" value="Aspartate/ornithine carbamoyltransferase"/>
    <property type="match status" value="2"/>
</dbReference>
<accession>A0A381TL43</accession>
<evidence type="ECO:0000259" key="2">
    <source>
        <dbReference type="Pfam" id="PF00185"/>
    </source>
</evidence>
<protein>
    <recommendedName>
        <fullName evidence="5">Ornithine carbamoyltransferase</fullName>
    </recommendedName>
</protein>
<dbReference type="PRINTS" id="PR00102">
    <property type="entry name" value="OTCASE"/>
</dbReference>
<dbReference type="InterPro" id="IPR002292">
    <property type="entry name" value="Orn/put_carbamltrans"/>
</dbReference>
<evidence type="ECO:0008006" key="5">
    <source>
        <dbReference type="Google" id="ProtNLM"/>
    </source>
</evidence>
<dbReference type="GO" id="GO:0016597">
    <property type="term" value="F:amino acid binding"/>
    <property type="evidence" value="ECO:0007669"/>
    <property type="project" value="InterPro"/>
</dbReference>
<sequence length="258" mass="29570">MGLLFEKQSTRTRLSFSIGMQKIGGHVIELNKNDVGFESRETTKDLLKTMSQYFDLLMIRNDDHNKLLELASLNILPIINGLSNHSHPCQILSDIFTIEETLGKIENQTIAWVGDFNNVLISLLQAAEIFNFKLKIAVPESILITNKKKIKKMNLRYSKFSTRISKVVKDANCVMTDVWVSMGEKNSKSKKMILQDFQVNEQVMKYAKKNAIFMHCLPAHRNEEVTDSVIDGKQSVVWQQAQNRTYVQQSILNFLLKS</sequence>
<dbReference type="Pfam" id="PF02729">
    <property type="entry name" value="OTCace_N"/>
    <property type="match status" value="1"/>
</dbReference>
<dbReference type="GO" id="GO:0019240">
    <property type="term" value="P:citrulline biosynthetic process"/>
    <property type="evidence" value="ECO:0007669"/>
    <property type="project" value="TreeGrafter"/>
</dbReference>
<dbReference type="NCBIfam" id="NF001986">
    <property type="entry name" value="PRK00779.1"/>
    <property type="match status" value="1"/>
</dbReference>
<name>A0A381TL43_9ZZZZ</name>
<gene>
    <name evidence="4" type="ORF">METZ01_LOCUS68341</name>
</gene>
<reference evidence="4" key="1">
    <citation type="submission" date="2018-05" db="EMBL/GenBank/DDBJ databases">
        <authorList>
            <person name="Lanie J.A."/>
            <person name="Ng W.-L."/>
            <person name="Kazmierczak K.M."/>
            <person name="Andrzejewski T.M."/>
            <person name="Davidsen T.M."/>
            <person name="Wayne K.J."/>
            <person name="Tettelin H."/>
            <person name="Glass J.I."/>
            <person name="Rusch D."/>
            <person name="Podicherti R."/>
            <person name="Tsui H.-C.T."/>
            <person name="Winkler M.E."/>
        </authorList>
    </citation>
    <scope>NUCLEOTIDE SEQUENCE</scope>
</reference>
<dbReference type="GO" id="GO:0042450">
    <property type="term" value="P:L-arginine biosynthetic process via ornithine"/>
    <property type="evidence" value="ECO:0007669"/>
    <property type="project" value="TreeGrafter"/>
</dbReference>
<dbReference type="NCBIfam" id="TIGR00658">
    <property type="entry name" value="orni_carb_tr"/>
    <property type="match status" value="1"/>
</dbReference>
<keyword evidence="1" id="KW-0808">Transferase</keyword>
<evidence type="ECO:0000256" key="1">
    <source>
        <dbReference type="ARBA" id="ARBA00022679"/>
    </source>
</evidence>
<dbReference type="PRINTS" id="PR00100">
    <property type="entry name" value="AOTCASE"/>
</dbReference>
<proteinExistence type="predicted"/>
<feature type="domain" description="Aspartate/ornithine carbamoyltransferase Asp/Orn-binding" evidence="2">
    <location>
        <begin position="107"/>
        <end position="254"/>
    </location>
</feature>
<organism evidence="4">
    <name type="scientific">marine metagenome</name>
    <dbReference type="NCBI Taxonomy" id="408172"/>
    <lineage>
        <taxon>unclassified sequences</taxon>
        <taxon>metagenomes</taxon>
        <taxon>ecological metagenomes</taxon>
    </lineage>
</organism>
<dbReference type="InterPro" id="IPR006131">
    <property type="entry name" value="Asp_carbamoyltransf_Asp/Orn-bd"/>
</dbReference>
<dbReference type="FunFam" id="3.40.50.1370:FF:000008">
    <property type="entry name" value="Ornithine carbamoyltransferase"/>
    <property type="match status" value="1"/>
</dbReference>